<gene>
    <name evidence="2" type="ORF">FB557_0172</name>
</gene>
<keyword evidence="1" id="KW-1133">Transmembrane helix</keyword>
<evidence type="ECO:0000313" key="3">
    <source>
        <dbReference type="Proteomes" id="UP000315628"/>
    </source>
</evidence>
<dbReference type="RefSeq" id="WP_144854769.1">
    <property type="nucleotide sequence ID" value="NZ_BAAAYT010000001.1"/>
</dbReference>
<dbReference type="Proteomes" id="UP000315628">
    <property type="component" value="Unassembled WGS sequence"/>
</dbReference>
<dbReference type="OrthoDB" id="4312673at2"/>
<proteinExistence type="predicted"/>
<dbReference type="AlphaFoldDB" id="A0A560WG19"/>
<comment type="caution">
    <text evidence="2">The sequence shown here is derived from an EMBL/GenBank/DDBJ whole genome shotgun (WGS) entry which is preliminary data.</text>
</comment>
<sequence length="228" mass="24121">MKLFDTLTSETWRALIALAVAVVVSYPFARSIAGDGRIVPEPEQWALPLIAVHQATYATLTAVILAAPAKRLKTWAERSQRPTAIQRYVMLTEPGAGLGVYLAVLSIGILGLAVSGNFGPIGGGKAAMIGLLIVSAWATMVVSFALDYLRIDGRQGWAALGFPTTDGAPHRDRTVGDYLYVSAAISATAGTTDVDILTPEMRQSVAIHGVLAFLFNTVILATAITVLL</sequence>
<dbReference type="InterPro" id="IPR009781">
    <property type="entry name" value="DUF1345"/>
</dbReference>
<name>A0A560WG19_9MICO</name>
<feature type="transmembrane region" description="Helical" evidence="1">
    <location>
        <begin position="45"/>
        <end position="67"/>
    </location>
</feature>
<feature type="transmembrane region" description="Helical" evidence="1">
    <location>
        <begin position="12"/>
        <end position="33"/>
    </location>
</feature>
<dbReference type="Pfam" id="PF07077">
    <property type="entry name" value="DUF1345"/>
    <property type="match status" value="1"/>
</dbReference>
<keyword evidence="1" id="KW-0472">Membrane</keyword>
<organism evidence="2 3">
    <name type="scientific">Marihabitans asiaticum</name>
    <dbReference type="NCBI Taxonomy" id="415218"/>
    <lineage>
        <taxon>Bacteria</taxon>
        <taxon>Bacillati</taxon>
        <taxon>Actinomycetota</taxon>
        <taxon>Actinomycetes</taxon>
        <taxon>Micrococcales</taxon>
        <taxon>Intrasporangiaceae</taxon>
        <taxon>Marihabitans</taxon>
    </lineage>
</organism>
<accession>A0A560WG19</accession>
<evidence type="ECO:0000313" key="2">
    <source>
        <dbReference type="EMBL" id="TWD16641.1"/>
    </source>
</evidence>
<reference evidence="2 3" key="1">
    <citation type="submission" date="2019-06" db="EMBL/GenBank/DDBJ databases">
        <title>Sequencing the genomes of 1000 actinobacteria strains.</title>
        <authorList>
            <person name="Klenk H.-P."/>
        </authorList>
    </citation>
    <scope>NUCLEOTIDE SEQUENCE [LARGE SCALE GENOMIC DNA]</scope>
    <source>
        <strain evidence="2 3">DSM 18935</strain>
    </source>
</reference>
<keyword evidence="1" id="KW-0812">Transmembrane</keyword>
<keyword evidence="3" id="KW-1185">Reference proteome</keyword>
<dbReference type="EMBL" id="VIUW01000001">
    <property type="protein sequence ID" value="TWD16641.1"/>
    <property type="molecule type" value="Genomic_DNA"/>
</dbReference>
<feature type="transmembrane region" description="Helical" evidence="1">
    <location>
        <begin position="126"/>
        <end position="146"/>
    </location>
</feature>
<feature type="transmembrane region" description="Helical" evidence="1">
    <location>
        <begin position="88"/>
        <end position="114"/>
    </location>
</feature>
<protein>
    <submittedName>
        <fullName evidence="2">Putative membrane protein</fullName>
    </submittedName>
</protein>
<feature type="transmembrane region" description="Helical" evidence="1">
    <location>
        <begin position="205"/>
        <end position="227"/>
    </location>
</feature>
<evidence type="ECO:0000256" key="1">
    <source>
        <dbReference type="SAM" id="Phobius"/>
    </source>
</evidence>